<dbReference type="AlphaFoldDB" id="A0A6A6GWJ5"/>
<feature type="region of interest" description="Disordered" evidence="3">
    <location>
        <begin position="173"/>
        <end position="195"/>
    </location>
</feature>
<comment type="similarity">
    <text evidence="2">Belongs to the BCP1 family.</text>
</comment>
<dbReference type="GO" id="GO:0005634">
    <property type="term" value="C:nucleus"/>
    <property type="evidence" value="ECO:0007669"/>
    <property type="project" value="TreeGrafter"/>
</dbReference>
<accession>A0A6A6GWJ5</accession>
<dbReference type="OrthoDB" id="27543at2759"/>
<dbReference type="Proteomes" id="UP000800092">
    <property type="component" value="Unassembled WGS sequence"/>
</dbReference>
<evidence type="ECO:0000313" key="4">
    <source>
        <dbReference type="EMBL" id="KAF2230095.1"/>
    </source>
</evidence>
<dbReference type="EMBL" id="ML991847">
    <property type="protein sequence ID" value="KAF2230095.1"/>
    <property type="molecule type" value="Genomic_DNA"/>
</dbReference>
<comment type="function">
    <text evidence="1">Involved in nuclear export, actin cytoskeleton organization and vesicular transport.</text>
</comment>
<dbReference type="PANTHER" id="PTHR13261">
    <property type="entry name" value="BRCA2 AND CDKN1A INTERACTING PROTEIN"/>
    <property type="match status" value="1"/>
</dbReference>
<gene>
    <name evidence="4" type="ORF">EV356DRAFT_454504</name>
</gene>
<reference evidence="4" key="1">
    <citation type="journal article" date="2020" name="Stud. Mycol.">
        <title>101 Dothideomycetes genomes: a test case for predicting lifestyles and emergence of pathogens.</title>
        <authorList>
            <person name="Haridas S."/>
            <person name="Albert R."/>
            <person name="Binder M."/>
            <person name="Bloem J."/>
            <person name="Labutti K."/>
            <person name="Salamov A."/>
            <person name="Andreopoulos B."/>
            <person name="Baker S."/>
            <person name="Barry K."/>
            <person name="Bills G."/>
            <person name="Bluhm B."/>
            <person name="Cannon C."/>
            <person name="Castanera R."/>
            <person name="Culley D."/>
            <person name="Daum C."/>
            <person name="Ezra D."/>
            <person name="Gonzalez J."/>
            <person name="Henrissat B."/>
            <person name="Kuo A."/>
            <person name="Liang C."/>
            <person name="Lipzen A."/>
            <person name="Lutzoni F."/>
            <person name="Magnuson J."/>
            <person name="Mondo S."/>
            <person name="Nolan M."/>
            <person name="Ohm R."/>
            <person name="Pangilinan J."/>
            <person name="Park H.-J."/>
            <person name="Ramirez L."/>
            <person name="Alfaro M."/>
            <person name="Sun H."/>
            <person name="Tritt A."/>
            <person name="Yoshinaga Y."/>
            <person name="Zwiers L.-H."/>
            <person name="Turgeon B."/>
            <person name="Goodwin S."/>
            <person name="Spatafora J."/>
            <person name="Crous P."/>
            <person name="Grigoriev I."/>
        </authorList>
    </citation>
    <scope>NUCLEOTIDE SEQUENCE</scope>
    <source>
        <strain evidence="4">Tuck. ex Michener</strain>
    </source>
</reference>
<evidence type="ECO:0008006" key="6">
    <source>
        <dbReference type="Google" id="ProtNLM"/>
    </source>
</evidence>
<evidence type="ECO:0000256" key="3">
    <source>
        <dbReference type="SAM" id="MobiDB-lite"/>
    </source>
</evidence>
<protein>
    <recommendedName>
        <fullName evidence="6">Protein BCP1</fullName>
    </recommendedName>
</protein>
<name>A0A6A6GWJ5_VIRVR</name>
<keyword evidence="5" id="KW-1185">Reference proteome</keyword>
<proteinExistence type="inferred from homology"/>
<sequence>ETLDVDFEFFDPQPEHDFHGLKRLLQILFDADSSLFDLTALVELILSQPLLGSTVKVPGDEDAINEEDPYAFLTAINLHEHRERPEIQQLNQYLSQKASSVPSLSHLPELLSPASKAQVGLILTDRLRNMPVQIVPPMYRMLTEEISSALEENEPFSFSHYLIVSQTYTEKASELNQDGGRSSKKRRKQSEGDENFYFHPEDEVLHRFAAGWGNYDFTKQGEGGPDCKRAFQELGIEPQGHMVLIESAKFGDAVDAMASYLAP</sequence>
<dbReference type="InterPro" id="IPR025602">
    <property type="entry name" value="BCP1_family"/>
</dbReference>
<feature type="non-terminal residue" evidence="4">
    <location>
        <position position="1"/>
    </location>
</feature>
<evidence type="ECO:0000256" key="2">
    <source>
        <dbReference type="ARBA" id="ARBA00006781"/>
    </source>
</evidence>
<dbReference type="PIRSF" id="PIRSF028983">
    <property type="entry name" value="BCP1"/>
    <property type="match status" value="1"/>
</dbReference>
<dbReference type="Pfam" id="PF13862">
    <property type="entry name" value="BCCIP"/>
    <property type="match status" value="1"/>
</dbReference>
<organism evidence="4 5">
    <name type="scientific">Viridothelium virens</name>
    <name type="common">Speckled blister lichen</name>
    <name type="synonym">Trypethelium virens</name>
    <dbReference type="NCBI Taxonomy" id="1048519"/>
    <lineage>
        <taxon>Eukaryota</taxon>
        <taxon>Fungi</taxon>
        <taxon>Dikarya</taxon>
        <taxon>Ascomycota</taxon>
        <taxon>Pezizomycotina</taxon>
        <taxon>Dothideomycetes</taxon>
        <taxon>Dothideomycetes incertae sedis</taxon>
        <taxon>Trypetheliales</taxon>
        <taxon>Trypetheliaceae</taxon>
        <taxon>Viridothelium</taxon>
    </lineage>
</organism>
<evidence type="ECO:0000256" key="1">
    <source>
        <dbReference type="ARBA" id="ARBA00002688"/>
    </source>
</evidence>
<dbReference type="PANTHER" id="PTHR13261:SF0">
    <property type="entry name" value="BRCA2 AND CDKN1A-INTERACTING PROTEIN"/>
    <property type="match status" value="1"/>
</dbReference>
<evidence type="ECO:0000313" key="5">
    <source>
        <dbReference type="Proteomes" id="UP000800092"/>
    </source>
</evidence>